<dbReference type="EMBL" id="RBQF01000349">
    <property type="protein sequence ID" value="RMP02339.1"/>
    <property type="molecule type" value="Genomic_DNA"/>
</dbReference>
<name>A0A3M4A6B3_PSEMA</name>
<dbReference type="RefSeq" id="WP_064053341.1">
    <property type="nucleotide sequence ID" value="NZ_RBPW01000161.1"/>
</dbReference>
<evidence type="ECO:0000313" key="2">
    <source>
        <dbReference type="EMBL" id="RMP02339.1"/>
    </source>
</evidence>
<reference evidence="2 3" key="1">
    <citation type="submission" date="2018-08" db="EMBL/GenBank/DDBJ databases">
        <title>Recombination of ecologically and evolutionarily significant loci maintains genetic cohesion in the Pseudomonas syringae species complex.</title>
        <authorList>
            <person name="Dillon M."/>
            <person name="Thakur S."/>
            <person name="Almeida R.N.D."/>
            <person name="Weir B.S."/>
            <person name="Guttman D.S."/>
        </authorList>
    </citation>
    <scope>NUCLEOTIDE SEQUENCE [LARGE SCALE GENOMIC DNA]</scope>
    <source>
        <strain evidence="2 3">ICMP 3555</strain>
    </source>
</reference>
<comment type="caution">
    <text evidence="2">The sequence shown here is derived from an EMBL/GenBank/DDBJ whole genome shotgun (WGS) entry which is preliminary data.</text>
</comment>
<dbReference type="Gene3D" id="3.30.450.40">
    <property type="match status" value="1"/>
</dbReference>
<feature type="domain" description="GAF" evidence="1">
    <location>
        <begin position="27"/>
        <end position="156"/>
    </location>
</feature>
<dbReference type="AlphaFoldDB" id="A0A3M4A6B3"/>
<organism evidence="2 3">
    <name type="scientific">Pseudomonas marginalis pv. marginalis</name>
    <dbReference type="NCBI Taxonomy" id="97473"/>
    <lineage>
        <taxon>Bacteria</taxon>
        <taxon>Pseudomonadati</taxon>
        <taxon>Pseudomonadota</taxon>
        <taxon>Gammaproteobacteria</taxon>
        <taxon>Pseudomonadales</taxon>
        <taxon>Pseudomonadaceae</taxon>
        <taxon>Pseudomonas</taxon>
    </lineage>
</organism>
<dbReference type="PANTHER" id="PTHR43102">
    <property type="entry name" value="SLR1143 PROTEIN"/>
    <property type="match status" value="1"/>
</dbReference>
<evidence type="ECO:0000259" key="1">
    <source>
        <dbReference type="Pfam" id="PF01590"/>
    </source>
</evidence>
<proteinExistence type="predicted"/>
<gene>
    <name evidence="2" type="ORF">ALQ29_100409</name>
</gene>
<dbReference type="Pfam" id="PF01590">
    <property type="entry name" value="GAF"/>
    <property type="match status" value="1"/>
</dbReference>
<accession>A0A3M4A6B3</accession>
<protein>
    <recommendedName>
        <fullName evidence="1">GAF domain-containing protein</fullName>
    </recommendedName>
</protein>
<dbReference type="SUPFAM" id="SSF55781">
    <property type="entry name" value="GAF domain-like"/>
    <property type="match status" value="1"/>
</dbReference>
<dbReference type="Proteomes" id="UP000276587">
    <property type="component" value="Unassembled WGS sequence"/>
</dbReference>
<dbReference type="InterPro" id="IPR029016">
    <property type="entry name" value="GAF-like_dom_sf"/>
</dbReference>
<sequence>MDKPEITLHAVLNSDERSALAEIEATTSILKLVTRITGMRFAGIAKFTEANWVVCSAYDPLHMGIETGDTLALEITLCSELRRDPKALFIPKVSEDGRYSSRAVVKRYAIESYAGVPIFLPDGRLFGALCALDSRSILFEDPDLEETLVLFARLIGCVFFTNPLLN</sequence>
<keyword evidence="3" id="KW-1185">Reference proteome</keyword>
<dbReference type="InterPro" id="IPR003018">
    <property type="entry name" value="GAF"/>
</dbReference>
<evidence type="ECO:0000313" key="3">
    <source>
        <dbReference type="Proteomes" id="UP000276587"/>
    </source>
</evidence>
<dbReference type="PANTHER" id="PTHR43102:SF2">
    <property type="entry name" value="GAF DOMAIN-CONTAINING PROTEIN"/>
    <property type="match status" value="1"/>
</dbReference>